<dbReference type="Pfam" id="PF01612">
    <property type="entry name" value="DNA_pol_A_exo1"/>
    <property type="match status" value="1"/>
</dbReference>
<sequence length="915" mass="104694">MNTIQPFGFPSPAGDDGIHLQDLVSVSDMDQLLQRFATLASRIPAGSDFSYFKSFPEFSTVTNDLETKSLYVIQDIMRSYFPNCFDDMIEIDRNASVNDYNFLETFLSAVMKSTADCLKRVDSSISISDSCDDPSKPCFFQPLDGFHYSFLQYVQTMDIEKPQSHFEDKVSTDIKCFHPHLKEKHNAKSEFKCEPYDTLPSMFLLTDYSRQIGVDLQNNVIHGYLNPYAYEVNHISYPEDEDKMPVTIVPVKPLEDSPYEIVDTKERMMEIIALLQKQPIISFDIREHTVRTYLGLICMIMIGTDSCDYLFDTIALHDHIWNLNAVFTNEKITKVFGGDELQLLSLQRDFAIYVVNLFSIPQCSKVLSLERDDMQWLLKKYCGVELSMLGSRADWRVRPLDRVFVADARAQVHFMRYVCEVMKKECLEKSPLNLNLIHDVLARSNELCLFSYEKPLYSYEMGRWLIPKMGLVLTAEQRALFLALTYWRDIVGRIDDESPEFVLPITLLLRIVFDAEGVLDGAAWFGRMMSRQHPYVQKEKEALVELVRRVAAVKKEKMAEYAMTVEGLCREFTGCEVVSCKEYLSDSYVVKDVSLGKKPEGVMHENELMPSDDPQVVLQQLINHGNFKFIHSDDKDDGYLYYTPSSLPYNPTAPLRNTIPLIPLEISDAGVHVSNIVPQQYVNPKIRRYIEHLNATRTPQDVEEMRLIKEKLQLKKVTENLMMLGSVLDDDKLDLSSDEEEELPPQFKASMDLASEEYKPHYPPRTLKEIYSLPHKNRGDLKEGLALNSEEIANVMNMVEKAKLSKEELDDLLQEGATAGMSDLEFLNAIGWTAKASDLEQVFSVKDTYPVPENEILPSTPPAREMPMAEGRGYGKAEREVVQPAYGRDMGKNKGNNRQGGKKYGNRNGKYNSRN</sequence>
<organism evidence="3 4">
    <name type="scientific">Blastocystis sp. subtype 1 (strain ATCC 50177 / NandII)</name>
    <dbReference type="NCBI Taxonomy" id="478820"/>
    <lineage>
        <taxon>Eukaryota</taxon>
        <taxon>Sar</taxon>
        <taxon>Stramenopiles</taxon>
        <taxon>Bigyra</taxon>
        <taxon>Opalozoa</taxon>
        <taxon>Opalinata</taxon>
        <taxon>Blastocystidae</taxon>
        <taxon>Blastocystis</taxon>
    </lineage>
</organism>
<dbReference type="GO" id="GO:0003727">
    <property type="term" value="F:single-stranded RNA binding"/>
    <property type="evidence" value="ECO:0007669"/>
    <property type="project" value="TreeGrafter"/>
</dbReference>
<dbReference type="EMBL" id="LXWW01000228">
    <property type="protein sequence ID" value="OAO14645.1"/>
    <property type="molecule type" value="Genomic_DNA"/>
</dbReference>
<dbReference type="Proteomes" id="UP000078348">
    <property type="component" value="Unassembled WGS sequence"/>
</dbReference>
<dbReference type="GO" id="GO:0000175">
    <property type="term" value="F:3'-5'-RNA exonuclease activity"/>
    <property type="evidence" value="ECO:0007669"/>
    <property type="project" value="InterPro"/>
</dbReference>
<keyword evidence="3" id="KW-0269">Exonuclease</keyword>
<reference evidence="3 4" key="1">
    <citation type="submission" date="2016-05" db="EMBL/GenBank/DDBJ databases">
        <title>Nuclear genome of Blastocystis sp. subtype 1 NandII.</title>
        <authorList>
            <person name="Gentekaki E."/>
            <person name="Curtis B."/>
            <person name="Stairs C."/>
            <person name="Eme L."/>
            <person name="Herman E."/>
            <person name="Klimes V."/>
            <person name="Arias M.C."/>
            <person name="Elias M."/>
            <person name="Hilliou F."/>
            <person name="Klute M."/>
            <person name="Malik S.-B."/>
            <person name="Pightling A."/>
            <person name="Rachubinski R."/>
            <person name="Salas D."/>
            <person name="Schlacht A."/>
            <person name="Suga H."/>
            <person name="Archibald J."/>
            <person name="Ball S.G."/>
            <person name="Clark G."/>
            <person name="Dacks J."/>
            <person name="Van Der Giezen M."/>
            <person name="Tsaousis A."/>
            <person name="Roger A."/>
        </authorList>
    </citation>
    <scope>NUCLEOTIDE SEQUENCE [LARGE SCALE GENOMIC DNA]</scope>
    <source>
        <strain evidence="4">ATCC 50177 / NandII</strain>
    </source>
</reference>
<dbReference type="InterPro" id="IPR036397">
    <property type="entry name" value="RNaseH_sf"/>
</dbReference>
<dbReference type="Gene3D" id="3.30.420.10">
    <property type="entry name" value="Ribonuclease H-like superfamily/Ribonuclease H"/>
    <property type="match status" value="1"/>
</dbReference>
<evidence type="ECO:0000313" key="3">
    <source>
        <dbReference type="EMBL" id="OAO14645.1"/>
    </source>
</evidence>
<keyword evidence="3" id="KW-0540">Nuclease</keyword>
<dbReference type="AlphaFoldDB" id="A0A196SC74"/>
<keyword evidence="4" id="KW-1185">Reference proteome</keyword>
<protein>
    <submittedName>
        <fullName evidence="3">3'-5' exonuclease</fullName>
    </submittedName>
</protein>
<comment type="caution">
    <text evidence="3">The sequence shown here is derived from an EMBL/GenBank/DDBJ whole genome shotgun (WGS) entry which is preliminary data.</text>
</comment>
<dbReference type="GO" id="GO:0071038">
    <property type="term" value="P:TRAMP-dependent tRNA surveillance pathway"/>
    <property type="evidence" value="ECO:0007669"/>
    <property type="project" value="TreeGrafter"/>
</dbReference>
<name>A0A196SC74_BLAHN</name>
<dbReference type="GO" id="GO:0071037">
    <property type="term" value="P:nuclear polyadenylation-dependent snRNA catabolic process"/>
    <property type="evidence" value="ECO:0007669"/>
    <property type="project" value="TreeGrafter"/>
</dbReference>
<dbReference type="InterPro" id="IPR012337">
    <property type="entry name" value="RNaseH-like_sf"/>
</dbReference>
<dbReference type="GO" id="GO:0000166">
    <property type="term" value="F:nucleotide binding"/>
    <property type="evidence" value="ECO:0007669"/>
    <property type="project" value="InterPro"/>
</dbReference>
<evidence type="ECO:0000313" key="4">
    <source>
        <dbReference type="Proteomes" id="UP000078348"/>
    </source>
</evidence>
<evidence type="ECO:0000256" key="1">
    <source>
        <dbReference type="SAM" id="MobiDB-lite"/>
    </source>
</evidence>
<dbReference type="InterPro" id="IPR044876">
    <property type="entry name" value="HRDC_dom_sf"/>
</dbReference>
<dbReference type="InterPro" id="IPR010997">
    <property type="entry name" value="HRDC-like_sf"/>
</dbReference>
<dbReference type="SUPFAM" id="SSF47819">
    <property type="entry name" value="HRDC-like"/>
    <property type="match status" value="1"/>
</dbReference>
<dbReference type="GO" id="GO:0071035">
    <property type="term" value="P:nuclear polyadenylation-dependent rRNA catabolic process"/>
    <property type="evidence" value="ECO:0007669"/>
    <property type="project" value="TreeGrafter"/>
</dbReference>
<keyword evidence="3" id="KW-0378">Hydrolase</keyword>
<dbReference type="GO" id="GO:0071051">
    <property type="term" value="P:poly(A)-dependent snoRNA 3'-end processing"/>
    <property type="evidence" value="ECO:0007669"/>
    <property type="project" value="TreeGrafter"/>
</dbReference>
<evidence type="ECO:0000259" key="2">
    <source>
        <dbReference type="SMART" id="SM00474"/>
    </source>
</evidence>
<dbReference type="SUPFAM" id="SSF53098">
    <property type="entry name" value="Ribonuclease H-like"/>
    <property type="match status" value="1"/>
</dbReference>
<feature type="region of interest" description="Disordered" evidence="1">
    <location>
        <begin position="853"/>
        <end position="915"/>
    </location>
</feature>
<dbReference type="GO" id="GO:0071036">
    <property type="term" value="P:nuclear polyadenylation-dependent snoRNA catabolic process"/>
    <property type="evidence" value="ECO:0007669"/>
    <property type="project" value="TreeGrafter"/>
</dbReference>
<dbReference type="PANTHER" id="PTHR12124:SF47">
    <property type="entry name" value="EXOSOME COMPONENT 10"/>
    <property type="match status" value="1"/>
</dbReference>
<dbReference type="GO" id="GO:0000176">
    <property type="term" value="C:nuclear exosome (RNase complex)"/>
    <property type="evidence" value="ECO:0007669"/>
    <property type="project" value="TreeGrafter"/>
</dbReference>
<dbReference type="GO" id="GO:0071044">
    <property type="term" value="P:histone mRNA catabolic process"/>
    <property type="evidence" value="ECO:0007669"/>
    <property type="project" value="TreeGrafter"/>
</dbReference>
<gene>
    <name evidence="3" type="ORF">AV274_3689</name>
</gene>
<dbReference type="GO" id="GO:0000467">
    <property type="term" value="P:exonucleolytic trimming to generate mature 3'-end of 5.8S rRNA from tricistronic rRNA transcript (SSU-rRNA, 5.8S rRNA, LSU-rRNA)"/>
    <property type="evidence" value="ECO:0007669"/>
    <property type="project" value="InterPro"/>
</dbReference>
<feature type="compositionally biased region" description="Low complexity" evidence="1">
    <location>
        <begin position="906"/>
        <end position="915"/>
    </location>
</feature>
<dbReference type="GO" id="GO:0071039">
    <property type="term" value="P:nuclear polyadenylation-dependent CUT catabolic process"/>
    <property type="evidence" value="ECO:0007669"/>
    <property type="project" value="TreeGrafter"/>
</dbReference>
<dbReference type="PANTHER" id="PTHR12124">
    <property type="entry name" value="POLYMYOSITIS/SCLERODERMA AUTOANTIGEN-RELATED"/>
    <property type="match status" value="1"/>
</dbReference>
<feature type="domain" description="3'-5' exonuclease" evidence="2">
    <location>
        <begin position="259"/>
        <end position="427"/>
    </location>
</feature>
<accession>A0A196SC74</accession>
<proteinExistence type="predicted"/>
<dbReference type="GO" id="GO:0071040">
    <property type="term" value="P:nuclear polyadenylation-dependent antisense transcript catabolic process"/>
    <property type="evidence" value="ECO:0007669"/>
    <property type="project" value="TreeGrafter"/>
</dbReference>
<dbReference type="SMART" id="SM00474">
    <property type="entry name" value="35EXOc"/>
    <property type="match status" value="1"/>
</dbReference>
<dbReference type="GO" id="GO:0005730">
    <property type="term" value="C:nucleolus"/>
    <property type="evidence" value="ECO:0007669"/>
    <property type="project" value="TreeGrafter"/>
</dbReference>
<dbReference type="OrthoDB" id="2250022at2759"/>
<dbReference type="InterPro" id="IPR002562">
    <property type="entry name" value="3'-5'_exonuclease_dom"/>
</dbReference>
<dbReference type="Gene3D" id="1.10.150.80">
    <property type="entry name" value="HRDC domain"/>
    <property type="match status" value="1"/>
</dbReference>
<dbReference type="STRING" id="478820.A0A196SC74"/>
<dbReference type="InterPro" id="IPR045092">
    <property type="entry name" value="Rrp6-like"/>
</dbReference>